<dbReference type="EMBL" id="BMAO01017534">
    <property type="protein sequence ID" value="GFR16341.1"/>
    <property type="molecule type" value="Genomic_DNA"/>
</dbReference>
<comment type="caution">
    <text evidence="1">The sequence shown here is derived from an EMBL/GenBank/DDBJ whole genome shotgun (WGS) entry which is preliminary data.</text>
</comment>
<keyword evidence="2" id="KW-1185">Reference proteome</keyword>
<name>A0A8X6JQY8_TRICU</name>
<gene>
    <name evidence="1" type="ORF">TNCT_210431</name>
</gene>
<proteinExistence type="predicted"/>
<sequence>MFELVNTNANANQSTKIAAVSTNSIIPTLPNIMMSGTCHARRQAIDRRVEVSRPNNKISSGVVDSLNQSDYWYSFVRFVLLSGGNEILIIALSCLSCASLFSYSGEPSRRY</sequence>
<accession>A0A8X6JQY8</accession>
<protein>
    <submittedName>
        <fullName evidence="1">Uncharacterized protein</fullName>
    </submittedName>
</protein>
<dbReference type="AlphaFoldDB" id="A0A8X6JQY8"/>
<dbReference type="OrthoDB" id="10565682at2759"/>
<organism evidence="1 2">
    <name type="scientific">Trichonephila clavata</name>
    <name type="common">Joro spider</name>
    <name type="synonym">Nephila clavata</name>
    <dbReference type="NCBI Taxonomy" id="2740835"/>
    <lineage>
        <taxon>Eukaryota</taxon>
        <taxon>Metazoa</taxon>
        <taxon>Ecdysozoa</taxon>
        <taxon>Arthropoda</taxon>
        <taxon>Chelicerata</taxon>
        <taxon>Arachnida</taxon>
        <taxon>Araneae</taxon>
        <taxon>Araneomorphae</taxon>
        <taxon>Entelegynae</taxon>
        <taxon>Araneoidea</taxon>
        <taxon>Nephilidae</taxon>
        <taxon>Trichonephila</taxon>
    </lineage>
</organism>
<evidence type="ECO:0000313" key="2">
    <source>
        <dbReference type="Proteomes" id="UP000887116"/>
    </source>
</evidence>
<dbReference type="Proteomes" id="UP000887116">
    <property type="component" value="Unassembled WGS sequence"/>
</dbReference>
<evidence type="ECO:0000313" key="1">
    <source>
        <dbReference type="EMBL" id="GFR16341.1"/>
    </source>
</evidence>
<reference evidence="1" key="1">
    <citation type="submission" date="2020-07" db="EMBL/GenBank/DDBJ databases">
        <title>Multicomponent nature underlies the extraordinary mechanical properties of spider dragline silk.</title>
        <authorList>
            <person name="Kono N."/>
            <person name="Nakamura H."/>
            <person name="Mori M."/>
            <person name="Yoshida Y."/>
            <person name="Ohtoshi R."/>
            <person name="Malay A.D."/>
            <person name="Moran D.A.P."/>
            <person name="Tomita M."/>
            <person name="Numata K."/>
            <person name="Arakawa K."/>
        </authorList>
    </citation>
    <scope>NUCLEOTIDE SEQUENCE</scope>
</reference>